<evidence type="ECO:0000313" key="3">
    <source>
        <dbReference type="Proteomes" id="UP000034307"/>
    </source>
</evidence>
<reference evidence="2 3" key="1">
    <citation type="journal article" date="2015" name="Nature">
        <title>rRNA introns, odd ribosomes, and small enigmatic genomes across a large radiation of phyla.</title>
        <authorList>
            <person name="Brown C.T."/>
            <person name="Hug L.A."/>
            <person name="Thomas B.C."/>
            <person name="Sharon I."/>
            <person name="Castelle C.J."/>
            <person name="Singh A."/>
            <person name="Wilkins M.J."/>
            <person name="Williams K.H."/>
            <person name="Banfield J.F."/>
        </authorList>
    </citation>
    <scope>NUCLEOTIDE SEQUENCE [LARGE SCALE GENOMIC DNA]</scope>
</reference>
<name>A0A0G1UHP3_9BACT</name>
<feature type="coiled-coil region" evidence="1">
    <location>
        <begin position="102"/>
        <end position="155"/>
    </location>
</feature>
<keyword evidence="1" id="KW-0175">Coiled coil</keyword>
<accession>A0A0G1UHP3</accession>
<gene>
    <name evidence="2" type="ORF">UX80_C0022G0015</name>
</gene>
<dbReference type="Proteomes" id="UP000034307">
    <property type="component" value="Unassembled WGS sequence"/>
</dbReference>
<comment type="caution">
    <text evidence="2">The sequence shown here is derived from an EMBL/GenBank/DDBJ whole genome shotgun (WGS) entry which is preliminary data.</text>
</comment>
<evidence type="ECO:0000313" key="2">
    <source>
        <dbReference type="EMBL" id="KKU57235.1"/>
    </source>
</evidence>
<protein>
    <submittedName>
        <fullName evidence="2">Uncharacterized protein</fullName>
    </submittedName>
</protein>
<dbReference type="EMBL" id="LCNO01000022">
    <property type="protein sequence ID" value="KKU57235.1"/>
    <property type="molecule type" value="Genomic_DNA"/>
</dbReference>
<proteinExistence type="predicted"/>
<dbReference type="AlphaFoldDB" id="A0A0G1UHP3"/>
<sequence>MPYSCWTQVAEPVRANRSGGNSNPATSRVLLNAQLRGVSLKVRGPPGKVKEEGGHLLWAARSAGRPSSKLTMARLATSAHIDRLYSWYNLGTDWGIKVRGGLAKRKAVLERALAEARKAQKDAPGAMESYSDTTKSEMEKLVTALELDLKKLAESEKKLTSYTPKYFEMEGRKIVLVPEGMGGDKIGEVLLVSETTPLGKKLLGGGQ</sequence>
<dbReference type="STRING" id="1618358.UX80_C0022G0015"/>
<organism evidence="2 3">
    <name type="scientific">Candidatus Amesbacteria bacterium GW2011_GWA2_47_11b</name>
    <dbReference type="NCBI Taxonomy" id="1618358"/>
    <lineage>
        <taxon>Bacteria</taxon>
        <taxon>Candidatus Amesiibacteriota</taxon>
    </lineage>
</organism>
<evidence type="ECO:0000256" key="1">
    <source>
        <dbReference type="SAM" id="Coils"/>
    </source>
</evidence>